<name>A0A671L646_9TELE</name>
<dbReference type="InterPro" id="IPR001314">
    <property type="entry name" value="Peptidase_S1A"/>
</dbReference>
<feature type="domain" description="Peptidase S1" evidence="7">
    <location>
        <begin position="155"/>
        <end position="361"/>
    </location>
</feature>
<evidence type="ECO:0000313" key="9">
    <source>
        <dbReference type="Proteomes" id="UP000472260"/>
    </source>
</evidence>
<dbReference type="Proteomes" id="UP000472260">
    <property type="component" value="Unassembled WGS sequence"/>
</dbReference>
<proteinExistence type="inferred from homology"/>
<sequence>LFSHSFDCCDSRNKNRLIHLTSLLVVLITIKQLIESKYYFCSKSVKFIPLEKACDGKEDCSGAEDESACVTKFGVNSTFPRKTHTHLGYSAKPTFSAVQVGILPTDLKMSFCTVGSSKPQTFQSTVSDLKVCSQGAVVALTCSAECGLSRNQDRIVGGQDAIIENWPWQVSLQSVGQHTCGGSLVSPHWVMTAAHCFSGCVCKTLLQSKCISLTLYQYFVIFNYYYYFSHSESRRPVCLPPQDLGLKGGDSLVVTGWGHLTEKGNLSPKLQKAQIPLIDPAQCSSPTVYGASVTPRMICAGYLTGGVDACQGDSGGPLVYSYGRWMLVGVVSWGLGCARQDRPGVYTNMDQMLDWVHSVMQV</sequence>
<dbReference type="PROSITE" id="PS00135">
    <property type="entry name" value="TRYPSIN_SER"/>
    <property type="match status" value="1"/>
</dbReference>
<dbReference type="InterPro" id="IPR018114">
    <property type="entry name" value="TRYPSIN_HIS"/>
</dbReference>
<dbReference type="PRINTS" id="PR00722">
    <property type="entry name" value="CHYMOTRYPSIN"/>
</dbReference>
<protein>
    <submittedName>
        <fullName evidence="8">Transmembrane serine protease 4a</fullName>
    </submittedName>
</protein>
<evidence type="ECO:0000256" key="1">
    <source>
        <dbReference type="ARBA" id="ARBA00022670"/>
    </source>
</evidence>
<dbReference type="GO" id="GO:0006508">
    <property type="term" value="P:proteolysis"/>
    <property type="evidence" value="ECO:0007669"/>
    <property type="project" value="UniProtKB-KW"/>
</dbReference>
<keyword evidence="3 6" id="KW-0720">Serine protease</keyword>
<dbReference type="PROSITE" id="PS00134">
    <property type="entry name" value="TRYPSIN_HIS"/>
    <property type="match status" value="1"/>
</dbReference>
<dbReference type="InterPro" id="IPR002172">
    <property type="entry name" value="LDrepeatLR_classA_rpt"/>
</dbReference>
<dbReference type="AlphaFoldDB" id="A0A671L646"/>
<evidence type="ECO:0000259" key="7">
    <source>
        <dbReference type="PROSITE" id="PS50240"/>
    </source>
</evidence>
<dbReference type="InterPro" id="IPR009003">
    <property type="entry name" value="Peptidase_S1_PA"/>
</dbReference>
<dbReference type="InterPro" id="IPR033116">
    <property type="entry name" value="TRYPSIN_SER"/>
</dbReference>
<dbReference type="Pfam" id="PF00089">
    <property type="entry name" value="Trypsin"/>
    <property type="match status" value="2"/>
</dbReference>
<dbReference type="SUPFAM" id="SSF50494">
    <property type="entry name" value="Trypsin-like serine proteases"/>
    <property type="match status" value="1"/>
</dbReference>
<organism evidence="8 9">
    <name type="scientific">Sinocyclocheilus anshuiensis</name>
    <dbReference type="NCBI Taxonomy" id="1608454"/>
    <lineage>
        <taxon>Eukaryota</taxon>
        <taxon>Metazoa</taxon>
        <taxon>Chordata</taxon>
        <taxon>Craniata</taxon>
        <taxon>Vertebrata</taxon>
        <taxon>Euteleostomi</taxon>
        <taxon>Actinopterygii</taxon>
        <taxon>Neopterygii</taxon>
        <taxon>Teleostei</taxon>
        <taxon>Ostariophysi</taxon>
        <taxon>Cypriniformes</taxon>
        <taxon>Cyprinidae</taxon>
        <taxon>Cyprininae</taxon>
        <taxon>Sinocyclocheilus</taxon>
    </lineage>
</organism>
<dbReference type="CDD" id="cd00112">
    <property type="entry name" value="LDLa"/>
    <property type="match status" value="1"/>
</dbReference>
<evidence type="ECO:0000256" key="2">
    <source>
        <dbReference type="ARBA" id="ARBA00022801"/>
    </source>
</evidence>
<evidence type="ECO:0000256" key="4">
    <source>
        <dbReference type="ARBA" id="ARBA00023157"/>
    </source>
</evidence>
<dbReference type="PANTHER" id="PTHR24252:SF7">
    <property type="entry name" value="HYALIN"/>
    <property type="match status" value="1"/>
</dbReference>
<dbReference type="SUPFAM" id="SSF57424">
    <property type="entry name" value="LDL receptor-like module"/>
    <property type="match status" value="1"/>
</dbReference>
<dbReference type="InterPro" id="IPR043504">
    <property type="entry name" value="Peptidase_S1_PA_chymotrypsin"/>
</dbReference>
<keyword evidence="2 6" id="KW-0378">Hydrolase</keyword>
<keyword evidence="9" id="KW-1185">Reference proteome</keyword>
<dbReference type="GO" id="GO:0004252">
    <property type="term" value="F:serine-type endopeptidase activity"/>
    <property type="evidence" value="ECO:0007669"/>
    <property type="project" value="InterPro"/>
</dbReference>
<dbReference type="Ensembl" id="ENSSANT00000015938.1">
    <property type="protein sequence ID" value="ENSSANP00000014960.1"/>
    <property type="gene ID" value="ENSSANG00000007898.1"/>
</dbReference>
<accession>A0A671L646</accession>
<reference evidence="8" key="2">
    <citation type="submission" date="2025-09" db="UniProtKB">
        <authorList>
            <consortium name="Ensembl"/>
        </authorList>
    </citation>
    <scope>IDENTIFICATION</scope>
</reference>
<dbReference type="PROSITE" id="PS50240">
    <property type="entry name" value="TRYPSIN_DOM"/>
    <property type="match status" value="1"/>
</dbReference>
<dbReference type="PANTHER" id="PTHR24252">
    <property type="entry name" value="ACROSIN-RELATED"/>
    <property type="match status" value="1"/>
</dbReference>
<dbReference type="FunFam" id="2.40.10.10:FF:000002">
    <property type="entry name" value="Transmembrane protease serine"/>
    <property type="match status" value="1"/>
</dbReference>
<evidence type="ECO:0000313" key="8">
    <source>
        <dbReference type="Ensembl" id="ENSSANP00000014960.1"/>
    </source>
</evidence>
<dbReference type="SMART" id="SM00020">
    <property type="entry name" value="Tryp_SPc"/>
    <property type="match status" value="1"/>
</dbReference>
<reference evidence="8" key="1">
    <citation type="submission" date="2025-08" db="UniProtKB">
        <authorList>
            <consortium name="Ensembl"/>
        </authorList>
    </citation>
    <scope>IDENTIFICATION</scope>
</reference>
<evidence type="ECO:0000256" key="3">
    <source>
        <dbReference type="ARBA" id="ARBA00022825"/>
    </source>
</evidence>
<keyword evidence="4" id="KW-1015">Disulfide bond</keyword>
<keyword evidence="1 6" id="KW-0645">Protease</keyword>
<dbReference type="InterPro" id="IPR036055">
    <property type="entry name" value="LDL_receptor-like_sf"/>
</dbReference>
<dbReference type="Gene3D" id="2.40.10.10">
    <property type="entry name" value="Trypsin-like serine proteases"/>
    <property type="match status" value="2"/>
</dbReference>
<evidence type="ECO:0000256" key="5">
    <source>
        <dbReference type="ARBA" id="ARBA00024195"/>
    </source>
</evidence>
<dbReference type="InterPro" id="IPR001254">
    <property type="entry name" value="Trypsin_dom"/>
</dbReference>
<comment type="similarity">
    <text evidence="5">Belongs to the peptidase S1 family. CLIP subfamily.</text>
</comment>
<dbReference type="CDD" id="cd00190">
    <property type="entry name" value="Tryp_SPc"/>
    <property type="match status" value="1"/>
</dbReference>
<dbReference type="Gene3D" id="4.10.400.10">
    <property type="entry name" value="Low-density Lipoprotein Receptor"/>
    <property type="match status" value="1"/>
</dbReference>
<evidence type="ECO:0000256" key="6">
    <source>
        <dbReference type="RuleBase" id="RU363034"/>
    </source>
</evidence>